<organism evidence="1 2">
    <name type="scientific">Prorocentrum cordatum</name>
    <dbReference type="NCBI Taxonomy" id="2364126"/>
    <lineage>
        <taxon>Eukaryota</taxon>
        <taxon>Sar</taxon>
        <taxon>Alveolata</taxon>
        <taxon>Dinophyceae</taxon>
        <taxon>Prorocentrales</taxon>
        <taxon>Prorocentraceae</taxon>
        <taxon>Prorocentrum</taxon>
    </lineage>
</organism>
<name>A0ABN9Y6C7_9DINO</name>
<dbReference type="EMBL" id="CAUYUJ010021950">
    <property type="protein sequence ID" value="CAK0908094.1"/>
    <property type="molecule type" value="Genomic_DNA"/>
</dbReference>
<evidence type="ECO:0008006" key="3">
    <source>
        <dbReference type="Google" id="ProtNLM"/>
    </source>
</evidence>
<comment type="caution">
    <text evidence="1">The sequence shown here is derived from an EMBL/GenBank/DDBJ whole genome shotgun (WGS) entry which is preliminary data.</text>
</comment>
<reference evidence="1" key="1">
    <citation type="submission" date="2023-10" db="EMBL/GenBank/DDBJ databases">
        <authorList>
            <person name="Chen Y."/>
            <person name="Shah S."/>
            <person name="Dougan E. K."/>
            <person name="Thang M."/>
            <person name="Chan C."/>
        </authorList>
    </citation>
    <scope>NUCLEOTIDE SEQUENCE [LARGE SCALE GENOMIC DNA]</scope>
</reference>
<protein>
    <recommendedName>
        <fullName evidence="3">RNA-dependent RNA polymerase</fullName>
    </recommendedName>
</protein>
<evidence type="ECO:0000313" key="1">
    <source>
        <dbReference type="EMBL" id="CAK0908094.1"/>
    </source>
</evidence>
<evidence type="ECO:0000313" key="2">
    <source>
        <dbReference type="Proteomes" id="UP001189429"/>
    </source>
</evidence>
<gene>
    <name evidence="1" type="ORF">PCOR1329_LOCUS82857</name>
</gene>
<proteinExistence type="predicted"/>
<accession>A0ABN9Y6C7</accession>
<sequence>MSTHLFIPKGLVHRFGKVSTTALGWFLMAVRRPEVDSVRAERASWFLRHPGSLATRDIEQHVDDTALGNTRKPGASQVTPLVKARLQLIEQGSRHEAVRGALTDADLAAARAAKRSGIHAAAAESVGLARAKFITGPVRDSLRSRADLRQRAARCAPPVAATVVNAVVTKTADCKAAGTSSWGNSRLKNIAATDGGLAALTGWVQAWVSASVPEVMATPWRAALGISLRKRPAGDDVRPIIIGEALLSLPGACLQEIFQSKAANLLSDTQLGIGVKAAPETLLALGKALSRLCPGDAFCAFDFINAVGEISRAEIMEEVLAELPGMRMDDMLANIDPNLAHAWLPLLTDAPATAKLRLNLSKSKVWIPSAGHGVLHPVLRRMGLSQVFDNLELMGGASTKRLRQAEELAAAFHTMLRTPLAQPVHRTVWTLLDKVLNTALDYDARILHPESFSTLAERPDRVVLATSCRDARTTRFTAQQ</sequence>
<keyword evidence="2" id="KW-1185">Reference proteome</keyword>
<dbReference type="Proteomes" id="UP001189429">
    <property type="component" value="Unassembled WGS sequence"/>
</dbReference>